<sequence>MLPEIKRYLPIAQAIEMLLYPYAEIVLHDLATNTIAAIFNSFSHREPGDDSLLEEIEFDCERGSRLVLKDISKCIPLGTPSDKSMNLSH</sequence>
<dbReference type="EMBL" id="CAACVJ010000251">
    <property type="protein sequence ID" value="VEP15300.1"/>
    <property type="molecule type" value="Genomic_DNA"/>
</dbReference>
<evidence type="ECO:0000313" key="3">
    <source>
        <dbReference type="Proteomes" id="UP000320055"/>
    </source>
</evidence>
<dbReference type="OrthoDB" id="9796595at2"/>
<evidence type="ECO:0000259" key="1">
    <source>
        <dbReference type="Pfam" id="PF08348"/>
    </source>
</evidence>
<dbReference type="RefSeq" id="WP_144874047.1">
    <property type="nucleotide sequence ID" value="NZ_LR214061.1"/>
</dbReference>
<keyword evidence="3" id="KW-1185">Reference proteome</keyword>
<reference evidence="2 3" key="1">
    <citation type="submission" date="2019-01" db="EMBL/GenBank/DDBJ databases">
        <authorList>
            <person name="Brito A."/>
        </authorList>
    </citation>
    <scope>NUCLEOTIDE SEQUENCE [LARGE SCALE GENOMIC DNA]</scope>
    <source>
        <strain evidence="2">1</strain>
    </source>
</reference>
<dbReference type="Proteomes" id="UP000320055">
    <property type="component" value="Unassembled WGS sequence"/>
</dbReference>
<gene>
    <name evidence="2" type="ORF">H1P_3240002</name>
</gene>
<name>A0A563VV60_9CYAN</name>
<evidence type="ECO:0000313" key="2">
    <source>
        <dbReference type="EMBL" id="VEP15300.1"/>
    </source>
</evidence>
<proteinExistence type="predicted"/>
<organism evidence="2 3">
    <name type="scientific">Hyella patelloides LEGE 07179</name>
    <dbReference type="NCBI Taxonomy" id="945734"/>
    <lineage>
        <taxon>Bacteria</taxon>
        <taxon>Bacillati</taxon>
        <taxon>Cyanobacteriota</taxon>
        <taxon>Cyanophyceae</taxon>
        <taxon>Pleurocapsales</taxon>
        <taxon>Hyellaceae</taxon>
        <taxon>Hyella</taxon>
    </lineage>
</organism>
<accession>A0A563VV60</accession>
<protein>
    <recommendedName>
        <fullName evidence="1">YheO-like domain-containing protein</fullName>
    </recommendedName>
</protein>
<dbReference type="AlphaFoldDB" id="A0A563VV60"/>
<dbReference type="Pfam" id="PF08348">
    <property type="entry name" value="PAS_6"/>
    <property type="match status" value="1"/>
</dbReference>
<dbReference type="InterPro" id="IPR013559">
    <property type="entry name" value="YheO"/>
</dbReference>
<feature type="domain" description="YheO-like" evidence="1">
    <location>
        <begin position="6"/>
        <end position="62"/>
    </location>
</feature>